<evidence type="ECO:0008006" key="4">
    <source>
        <dbReference type="Google" id="ProtNLM"/>
    </source>
</evidence>
<reference evidence="2" key="1">
    <citation type="submission" date="2022-07" db="EMBL/GenBank/DDBJ databases">
        <title>Phylogenomic reconstructions and comparative analyses of Kickxellomycotina fungi.</title>
        <authorList>
            <person name="Reynolds N.K."/>
            <person name="Stajich J.E."/>
            <person name="Barry K."/>
            <person name="Grigoriev I.V."/>
            <person name="Crous P."/>
            <person name="Smith M.E."/>
        </authorList>
    </citation>
    <scope>NUCLEOTIDE SEQUENCE</scope>
    <source>
        <strain evidence="2">BCRC 34381</strain>
    </source>
</reference>
<protein>
    <recommendedName>
        <fullName evidence="4">Anaphase-promoting complex subunit 1</fullName>
    </recommendedName>
</protein>
<accession>A0A9W8CR14</accession>
<comment type="caution">
    <text evidence="2">The sequence shown here is derived from an EMBL/GenBank/DDBJ whole genome shotgun (WGS) entry which is preliminary data.</text>
</comment>
<dbReference type="OrthoDB" id="26401at2759"/>
<feature type="non-terminal residue" evidence="2">
    <location>
        <position position="1"/>
    </location>
</feature>
<sequence length="602" mass="63930">LPTLFSLLGPRSEFKMLGLSRAPDLDRMRRQNGRQLMLSPTPTRADGAAAAAAIPVFNDPNIVLVGTAASRRSRSAQFVLCWDTAARRHVVYQCVVVAQALEGDDDLVAESGSGTESTASQLSAIGSLSASRPRLARQASLSVQRRSSVAISAAAMASKRKSGYASAVKNDRRSSMLGRVSFNDSPGPNYAVDVFREQRQMRAEAVLQLCWSERRPRGDDRRGDGLNARVCVIQSVSGEDVICVLNGDTEVVVGVNAASLDEVFRHSARAAAPVCATRTGLDDLLLVSPSGSLFLALGDGGGSKPIPLPALSRGEAVAIDYTEGEWAALSTAGRDGHDVVSTRVRVSRLAAAMAAALSFVLSRSVFPLLWRCIVASLLDVASAGEEIERIALLLLHGSDRRSAPVVLPSRVKSELRDRAPAVLFALQLVYEDTALYRFEPPERLAAVGQLLVGFALQHAQHRAYQALLRTGHQPPGHVGSAPSSNRQRAADGGPAVLPSLSRWALAALDAPGASTVPFPTLGSIGTLFGIDDAEPTCDALASLRLLGVTADILYQLAADRDAALVLRRLAGDRAPQLLLQQLSPEMQWLVGAVAGRLQQTCL</sequence>
<evidence type="ECO:0000313" key="3">
    <source>
        <dbReference type="Proteomes" id="UP001143981"/>
    </source>
</evidence>
<evidence type="ECO:0000313" key="2">
    <source>
        <dbReference type="EMBL" id="KAJ1720673.1"/>
    </source>
</evidence>
<dbReference type="Proteomes" id="UP001143981">
    <property type="component" value="Unassembled WGS sequence"/>
</dbReference>
<evidence type="ECO:0000256" key="1">
    <source>
        <dbReference type="SAM" id="MobiDB-lite"/>
    </source>
</evidence>
<dbReference type="EMBL" id="JANBOI010002629">
    <property type="protein sequence ID" value="KAJ1720673.1"/>
    <property type="molecule type" value="Genomic_DNA"/>
</dbReference>
<organism evidence="2 3">
    <name type="scientific">Coemansia biformis</name>
    <dbReference type="NCBI Taxonomy" id="1286918"/>
    <lineage>
        <taxon>Eukaryota</taxon>
        <taxon>Fungi</taxon>
        <taxon>Fungi incertae sedis</taxon>
        <taxon>Zoopagomycota</taxon>
        <taxon>Kickxellomycotina</taxon>
        <taxon>Kickxellomycetes</taxon>
        <taxon>Kickxellales</taxon>
        <taxon>Kickxellaceae</taxon>
        <taxon>Coemansia</taxon>
    </lineage>
</organism>
<name>A0A9W8CR14_9FUNG</name>
<gene>
    <name evidence="2" type="ORF">LPJ61_006132</name>
</gene>
<dbReference type="AlphaFoldDB" id="A0A9W8CR14"/>
<proteinExistence type="predicted"/>
<keyword evidence="3" id="KW-1185">Reference proteome</keyword>
<feature type="region of interest" description="Disordered" evidence="1">
    <location>
        <begin position="471"/>
        <end position="493"/>
    </location>
</feature>
<feature type="non-terminal residue" evidence="2">
    <location>
        <position position="602"/>
    </location>
</feature>